<protein>
    <recommendedName>
        <fullName evidence="2">C2H2-type domain-containing protein</fullName>
    </recommendedName>
</protein>
<keyword evidence="4" id="KW-1185">Reference proteome</keyword>
<organism evidence="3 4">
    <name type="scientific">Parelaphostrongylus tenuis</name>
    <name type="common">Meningeal worm</name>
    <dbReference type="NCBI Taxonomy" id="148309"/>
    <lineage>
        <taxon>Eukaryota</taxon>
        <taxon>Metazoa</taxon>
        <taxon>Ecdysozoa</taxon>
        <taxon>Nematoda</taxon>
        <taxon>Chromadorea</taxon>
        <taxon>Rhabditida</taxon>
        <taxon>Rhabditina</taxon>
        <taxon>Rhabditomorpha</taxon>
        <taxon>Strongyloidea</taxon>
        <taxon>Metastrongylidae</taxon>
        <taxon>Parelaphostrongylus</taxon>
    </lineage>
</organism>
<gene>
    <name evidence="3" type="ORF">KIN20_034616</name>
</gene>
<dbReference type="SMART" id="SM00355">
    <property type="entry name" value="ZnF_C2H2"/>
    <property type="match status" value="2"/>
</dbReference>
<sequence length="69" mass="8065">MDEQPSSSHDYQCPTCGRLFPHEGNLILHTDRMHSGARGFPCTYSECHKTFPSRELLRKHIRKHSSKRQ</sequence>
<feature type="domain" description="C2H2-type" evidence="2">
    <location>
        <begin position="40"/>
        <end position="69"/>
    </location>
</feature>
<dbReference type="EMBL" id="JAHQIW010007145">
    <property type="protein sequence ID" value="KAJ1372448.1"/>
    <property type="molecule type" value="Genomic_DNA"/>
</dbReference>
<dbReference type="PROSITE" id="PS00028">
    <property type="entry name" value="ZINC_FINGER_C2H2_1"/>
    <property type="match status" value="2"/>
</dbReference>
<evidence type="ECO:0000313" key="3">
    <source>
        <dbReference type="EMBL" id="KAJ1372448.1"/>
    </source>
</evidence>
<reference evidence="3" key="1">
    <citation type="submission" date="2021-06" db="EMBL/GenBank/DDBJ databases">
        <title>Parelaphostrongylus tenuis whole genome reference sequence.</title>
        <authorList>
            <person name="Garwood T.J."/>
            <person name="Larsen P.A."/>
            <person name="Fountain-Jones N.M."/>
            <person name="Garbe J.R."/>
            <person name="Macchietto M.G."/>
            <person name="Kania S.A."/>
            <person name="Gerhold R.W."/>
            <person name="Richards J.E."/>
            <person name="Wolf T.M."/>
        </authorList>
    </citation>
    <scope>NUCLEOTIDE SEQUENCE</scope>
    <source>
        <strain evidence="3">MNPRO001-30</strain>
        <tissue evidence="3">Meninges</tissue>
    </source>
</reference>
<accession>A0AAD5R9W9</accession>
<dbReference type="AlphaFoldDB" id="A0AAD5R9W9"/>
<dbReference type="PROSITE" id="PS50157">
    <property type="entry name" value="ZINC_FINGER_C2H2_2"/>
    <property type="match status" value="2"/>
</dbReference>
<dbReference type="SUPFAM" id="SSF57667">
    <property type="entry name" value="beta-beta-alpha zinc fingers"/>
    <property type="match status" value="1"/>
</dbReference>
<dbReference type="InterPro" id="IPR036236">
    <property type="entry name" value="Znf_C2H2_sf"/>
</dbReference>
<evidence type="ECO:0000256" key="1">
    <source>
        <dbReference type="PROSITE-ProRule" id="PRU00042"/>
    </source>
</evidence>
<feature type="non-terminal residue" evidence="3">
    <location>
        <position position="69"/>
    </location>
</feature>
<keyword evidence="1" id="KW-0862">Zinc</keyword>
<dbReference type="Proteomes" id="UP001196413">
    <property type="component" value="Unassembled WGS sequence"/>
</dbReference>
<feature type="domain" description="C2H2-type" evidence="2">
    <location>
        <begin position="11"/>
        <end position="39"/>
    </location>
</feature>
<evidence type="ECO:0000313" key="4">
    <source>
        <dbReference type="Proteomes" id="UP001196413"/>
    </source>
</evidence>
<dbReference type="Pfam" id="PF00096">
    <property type="entry name" value="zf-C2H2"/>
    <property type="match status" value="2"/>
</dbReference>
<dbReference type="Gene3D" id="3.30.160.60">
    <property type="entry name" value="Classic Zinc Finger"/>
    <property type="match status" value="2"/>
</dbReference>
<comment type="caution">
    <text evidence="3">The sequence shown here is derived from an EMBL/GenBank/DDBJ whole genome shotgun (WGS) entry which is preliminary data.</text>
</comment>
<name>A0AAD5R9W9_PARTN</name>
<dbReference type="InterPro" id="IPR013087">
    <property type="entry name" value="Znf_C2H2_type"/>
</dbReference>
<proteinExistence type="predicted"/>
<evidence type="ECO:0000259" key="2">
    <source>
        <dbReference type="PROSITE" id="PS50157"/>
    </source>
</evidence>
<dbReference type="GO" id="GO:0008270">
    <property type="term" value="F:zinc ion binding"/>
    <property type="evidence" value="ECO:0007669"/>
    <property type="project" value="UniProtKB-KW"/>
</dbReference>
<keyword evidence="1" id="KW-0863">Zinc-finger</keyword>
<keyword evidence="1" id="KW-0479">Metal-binding</keyword>